<comment type="caution">
    <text evidence="1">The sequence shown here is derived from an EMBL/GenBank/DDBJ whole genome shotgun (WGS) entry which is preliminary data.</text>
</comment>
<proteinExistence type="predicted"/>
<gene>
    <name evidence="1" type="ORF">M0R45_001253</name>
</gene>
<dbReference type="EMBL" id="JBEDUW010000238">
    <property type="protein sequence ID" value="KAK9903113.1"/>
    <property type="molecule type" value="Genomic_DNA"/>
</dbReference>
<dbReference type="AlphaFoldDB" id="A0AAW1VIG8"/>
<evidence type="ECO:0000313" key="2">
    <source>
        <dbReference type="Proteomes" id="UP001457282"/>
    </source>
</evidence>
<accession>A0AAW1VIG8</accession>
<organism evidence="1 2">
    <name type="scientific">Rubus argutus</name>
    <name type="common">Southern blackberry</name>
    <dbReference type="NCBI Taxonomy" id="59490"/>
    <lineage>
        <taxon>Eukaryota</taxon>
        <taxon>Viridiplantae</taxon>
        <taxon>Streptophyta</taxon>
        <taxon>Embryophyta</taxon>
        <taxon>Tracheophyta</taxon>
        <taxon>Spermatophyta</taxon>
        <taxon>Magnoliopsida</taxon>
        <taxon>eudicotyledons</taxon>
        <taxon>Gunneridae</taxon>
        <taxon>Pentapetalae</taxon>
        <taxon>rosids</taxon>
        <taxon>fabids</taxon>
        <taxon>Rosales</taxon>
        <taxon>Rosaceae</taxon>
        <taxon>Rosoideae</taxon>
        <taxon>Rosoideae incertae sedis</taxon>
        <taxon>Rubus</taxon>
    </lineage>
</organism>
<sequence length="193" mass="21262">MAVSGFEGFEKRLELHFFGDDPKNVGLGLRTAGLRVVWMKTSFKPSRGTLSSPAHSLFRTTPSKTRSFTWKTLSPTASATAKPPSCPPRSPSHSWHVFSASTEATVVSLQRFECVGSVVRPDCDDVRSGAEEGVQGVFRPADHVRIDHVRQPRGVDAGSPELWSRWDEVRSCALDEFPAAGNVAYQTFTARRK</sequence>
<keyword evidence="2" id="KW-1185">Reference proteome</keyword>
<name>A0AAW1VIG8_RUBAR</name>
<reference evidence="1 2" key="1">
    <citation type="journal article" date="2023" name="G3 (Bethesda)">
        <title>A chromosome-length genome assembly and annotation of blackberry (Rubus argutus, cv. 'Hillquist').</title>
        <authorList>
            <person name="Bruna T."/>
            <person name="Aryal R."/>
            <person name="Dudchenko O."/>
            <person name="Sargent D.J."/>
            <person name="Mead D."/>
            <person name="Buti M."/>
            <person name="Cavallini A."/>
            <person name="Hytonen T."/>
            <person name="Andres J."/>
            <person name="Pham M."/>
            <person name="Weisz D."/>
            <person name="Mascagni F."/>
            <person name="Usai G."/>
            <person name="Natali L."/>
            <person name="Bassil N."/>
            <person name="Fernandez G.E."/>
            <person name="Lomsadze A."/>
            <person name="Armour M."/>
            <person name="Olukolu B."/>
            <person name="Poorten T."/>
            <person name="Britton C."/>
            <person name="Davik J."/>
            <person name="Ashrafi H."/>
            <person name="Aiden E.L."/>
            <person name="Borodovsky M."/>
            <person name="Worthington M."/>
        </authorList>
    </citation>
    <scope>NUCLEOTIDE SEQUENCE [LARGE SCALE GENOMIC DNA]</scope>
    <source>
        <strain evidence="1">PI 553951</strain>
    </source>
</reference>
<protein>
    <submittedName>
        <fullName evidence="1">Uncharacterized protein</fullName>
    </submittedName>
</protein>
<evidence type="ECO:0000313" key="1">
    <source>
        <dbReference type="EMBL" id="KAK9903113.1"/>
    </source>
</evidence>
<dbReference type="Proteomes" id="UP001457282">
    <property type="component" value="Unassembled WGS sequence"/>
</dbReference>